<evidence type="ECO:0000313" key="2">
    <source>
        <dbReference type="EMBL" id="CAH0585770.1"/>
    </source>
</evidence>
<name>A0A9P0BQZ9_CHRIL</name>
<dbReference type="AlphaFoldDB" id="A0A9P0BQZ9"/>
<dbReference type="Proteomes" id="UP001154114">
    <property type="component" value="Chromosome 14"/>
</dbReference>
<organism evidence="2 3">
    <name type="scientific">Chrysodeixis includens</name>
    <name type="common">Soybean looper</name>
    <name type="synonym">Pseudoplusia includens</name>
    <dbReference type="NCBI Taxonomy" id="689277"/>
    <lineage>
        <taxon>Eukaryota</taxon>
        <taxon>Metazoa</taxon>
        <taxon>Ecdysozoa</taxon>
        <taxon>Arthropoda</taxon>
        <taxon>Hexapoda</taxon>
        <taxon>Insecta</taxon>
        <taxon>Pterygota</taxon>
        <taxon>Neoptera</taxon>
        <taxon>Endopterygota</taxon>
        <taxon>Lepidoptera</taxon>
        <taxon>Glossata</taxon>
        <taxon>Ditrysia</taxon>
        <taxon>Noctuoidea</taxon>
        <taxon>Noctuidae</taxon>
        <taxon>Plusiinae</taxon>
        <taxon>Chrysodeixis</taxon>
    </lineage>
</organism>
<protein>
    <recommendedName>
        <fullName evidence="4">Allatostatin CC</fullName>
    </recommendedName>
</protein>
<dbReference type="OrthoDB" id="7464898at2759"/>
<accession>A0A9P0BQZ9</accession>
<evidence type="ECO:0008006" key="4">
    <source>
        <dbReference type="Google" id="ProtNLM"/>
    </source>
</evidence>
<sequence>MMTGFSSVALLLLVLSGALAASAVYNDDTAVQPQPQKRAALVLDRLLVALQKALRDDSGARRYNLDPIGPRTAPLRVEADIGDLTLLRRDEDNKRGKVIQCYFNPVTCF</sequence>
<feature type="chain" id="PRO_5040511725" description="Allatostatin CC" evidence="1">
    <location>
        <begin position="21"/>
        <end position="109"/>
    </location>
</feature>
<feature type="signal peptide" evidence="1">
    <location>
        <begin position="1"/>
        <end position="20"/>
    </location>
</feature>
<gene>
    <name evidence="2" type="ORF">CINC_LOCUS3048</name>
</gene>
<proteinExistence type="predicted"/>
<evidence type="ECO:0000256" key="1">
    <source>
        <dbReference type="SAM" id="SignalP"/>
    </source>
</evidence>
<reference evidence="2" key="1">
    <citation type="submission" date="2021-12" db="EMBL/GenBank/DDBJ databases">
        <authorList>
            <person name="King R."/>
        </authorList>
    </citation>
    <scope>NUCLEOTIDE SEQUENCE</scope>
</reference>
<keyword evidence="3" id="KW-1185">Reference proteome</keyword>
<dbReference type="EMBL" id="LR824017">
    <property type="protein sequence ID" value="CAH0585770.1"/>
    <property type="molecule type" value="Genomic_DNA"/>
</dbReference>
<keyword evidence="1" id="KW-0732">Signal</keyword>
<evidence type="ECO:0000313" key="3">
    <source>
        <dbReference type="Proteomes" id="UP001154114"/>
    </source>
</evidence>